<dbReference type="GO" id="GO:0005737">
    <property type="term" value="C:cytoplasm"/>
    <property type="evidence" value="ECO:0007669"/>
    <property type="project" value="UniProtKB-SubCell"/>
</dbReference>
<reference evidence="19 20" key="1">
    <citation type="journal article" date="2019" name="Nat. Microbiol.">
        <title>Mediterranean grassland soil C-N compound turnover is dependent on rainfall and depth, and is mediated by genomically divergent microorganisms.</title>
        <authorList>
            <person name="Diamond S."/>
            <person name="Andeer P.F."/>
            <person name="Li Z."/>
            <person name="Crits-Christoph A."/>
            <person name="Burstein D."/>
            <person name="Anantharaman K."/>
            <person name="Lane K.R."/>
            <person name="Thomas B.C."/>
            <person name="Pan C."/>
            <person name="Northen T.R."/>
            <person name="Banfield J.F."/>
        </authorList>
    </citation>
    <scope>NUCLEOTIDE SEQUENCE [LARGE SCALE GENOMIC DNA]</scope>
    <source>
        <strain evidence="18">NP_5</strain>
        <strain evidence="17">NP_7</strain>
    </source>
</reference>
<evidence type="ECO:0000313" key="20">
    <source>
        <dbReference type="Proteomes" id="UP000320393"/>
    </source>
</evidence>
<keyword evidence="13 16" id="KW-0173">Coenzyme A biosynthesis</keyword>
<comment type="pathway">
    <text evidence="4 16">Cofactor biosynthesis; coenzyme A biosynthesis; CoA from (R)-pantothenate: step 1/5.</text>
</comment>
<accession>A0A537JFR3</accession>
<comment type="function">
    <text evidence="16">Catalyzes the phosphorylation of pantothenate (Pan), the first step in CoA biosynthesis.</text>
</comment>
<comment type="subcellular location">
    <subcellularLocation>
        <location evidence="3 16">Cytoplasm</location>
    </subcellularLocation>
</comment>
<dbReference type="EMBL" id="VBAM01000192">
    <property type="protein sequence ID" value="TMJ12240.1"/>
    <property type="molecule type" value="Genomic_DNA"/>
</dbReference>
<comment type="caution">
    <text evidence="17">The sequence shown here is derived from an EMBL/GenBank/DDBJ whole genome shotgun (WGS) entry which is preliminary data.</text>
</comment>
<feature type="active site" description="Proton acceptor" evidence="16">
    <location>
        <position position="109"/>
    </location>
</feature>
<feature type="binding site" evidence="16">
    <location>
        <position position="100"/>
    </location>
    <ligand>
        <name>substrate</name>
    </ligand>
</feature>
<dbReference type="AlphaFoldDB" id="A0A537JFR3"/>
<dbReference type="HAMAP" id="MF_01274">
    <property type="entry name" value="Pantothen_kinase_3"/>
    <property type="match status" value="1"/>
</dbReference>
<evidence type="ECO:0000256" key="13">
    <source>
        <dbReference type="ARBA" id="ARBA00022993"/>
    </source>
</evidence>
<keyword evidence="11 16" id="KW-0067">ATP-binding</keyword>
<feature type="binding site" evidence="16">
    <location>
        <position position="129"/>
    </location>
    <ligand>
        <name>K(+)</name>
        <dbReference type="ChEBI" id="CHEBI:29103"/>
    </ligand>
</feature>
<dbReference type="UniPathway" id="UPA00241">
    <property type="reaction ID" value="UER00352"/>
</dbReference>
<evidence type="ECO:0000256" key="16">
    <source>
        <dbReference type="HAMAP-Rule" id="MF_01274"/>
    </source>
</evidence>
<dbReference type="Proteomes" id="UP000320393">
    <property type="component" value="Unassembled WGS sequence"/>
</dbReference>
<protein>
    <recommendedName>
        <fullName evidence="15 16">Type III pantothenate kinase</fullName>
        <ecNumber evidence="6 16">2.7.1.33</ecNumber>
    </recommendedName>
    <alternativeName>
        <fullName evidence="16">PanK-III</fullName>
    </alternativeName>
    <alternativeName>
        <fullName evidence="16">Pantothenic acid kinase</fullName>
    </alternativeName>
</protein>
<evidence type="ECO:0000313" key="19">
    <source>
        <dbReference type="Proteomes" id="UP000320048"/>
    </source>
</evidence>
<dbReference type="EMBL" id="VBAO01000129">
    <property type="protein sequence ID" value="TMI82381.1"/>
    <property type="molecule type" value="Genomic_DNA"/>
</dbReference>
<dbReference type="PANTHER" id="PTHR34265:SF1">
    <property type="entry name" value="TYPE III PANTOTHENATE KINASE"/>
    <property type="match status" value="1"/>
</dbReference>
<dbReference type="GO" id="GO:0015937">
    <property type="term" value="P:coenzyme A biosynthetic process"/>
    <property type="evidence" value="ECO:0007669"/>
    <property type="project" value="UniProtKB-UniRule"/>
</dbReference>
<dbReference type="SUPFAM" id="SSF53067">
    <property type="entry name" value="Actin-like ATPase domain"/>
    <property type="match status" value="2"/>
</dbReference>
<evidence type="ECO:0000256" key="8">
    <source>
        <dbReference type="ARBA" id="ARBA00022679"/>
    </source>
</evidence>
<evidence type="ECO:0000256" key="10">
    <source>
        <dbReference type="ARBA" id="ARBA00022777"/>
    </source>
</evidence>
<feature type="binding site" evidence="16">
    <location>
        <position position="184"/>
    </location>
    <ligand>
        <name>substrate</name>
    </ligand>
</feature>
<comment type="cofactor">
    <cofactor evidence="2">
        <name>K(+)</name>
        <dbReference type="ChEBI" id="CHEBI:29103"/>
    </cofactor>
</comment>
<comment type="subunit">
    <text evidence="5 16">Homodimer.</text>
</comment>
<dbReference type="PANTHER" id="PTHR34265">
    <property type="entry name" value="TYPE III PANTOTHENATE KINASE"/>
    <property type="match status" value="1"/>
</dbReference>
<evidence type="ECO:0000256" key="4">
    <source>
        <dbReference type="ARBA" id="ARBA00005225"/>
    </source>
</evidence>
<dbReference type="Proteomes" id="UP000320048">
    <property type="component" value="Unassembled WGS sequence"/>
</dbReference>
<organism evidence="17 19">
    <name type="scientific">Candidatus Segetimicrobium genomatis</name>
    <dbReference type="NCBI Taxonomy" id="2569760"/>
    <lineage>
        <taxon>Bacteria</taxon>
        <taxon>Bacillati</taxon>
        <taxon>Candidatus Sysuimicrobiota</taxon>
        <taxon>Candidatus Sysuimicrobiia</taxon>
        <taxon>Candidatus Sysuimicrobiales</taxon>
        <taxon>Candidatus Segetimicrobiaceae</taxon>
        <taxon>Candidatus Segetimicrobium</taxon>
    </lineage>
</organism>
<keyword evidence="10 16" id="KW-0418">Kinase</keyword>
<dbReference type="Pfam" id="PF03309">
    <property type="entry name" value="Pan_kinase"/>
    <property type="match status" value="1"/>
</dbReference>
<feature type="binding site" evidence="16">
    <location>
        <position position="132"/>
    </location>
    <ligand>
        <name>ATP</name>
        <dbReference type="ChEBI" id="CHEBI:30616"/>
    </ligand>
</feature>
<evidence type="ECO:0000256" key="12">
    <source>
        <dbReference type="ARBA" id="ARBA00022958"/>
    </source>
</evidence>
<evidence type="ECO:0000256" key="15">
    <source>
        <dbReference type="ARBA" id="ARBA00040883"/>
    </source>
</evidence>
<evidence type="ECO:0000256" key="2">
    <source>
        <dbReference type="ARBA" id="ARBA00001958"/>
    </source>
</evidence>
<keyword evidence="9 16" id="KW-0547">Nucleotide-binding</keyword>
<dbReference type="GO" id="GO:0046872">
    <property type="term" value="F:metal ion binding"/>
    <property type="evidence" value="ECO:0007669"/>
    <property type="project" value="UniProtKB-KW"/>
</dbReference>
<evidence type="ECO:0000256" key="9">
    <source>
        <dbReference type="ARBA" id="ARBA00022741"/>
    </source>
</evidence>
<evidence type="ECO:0000313" key="17">
    <source>
        <dbReference type="EMBL" id="TMI82381.1"/>
    </source>
</evidence>
<evidence type="ECO:0000256" key="5">
    <source>
        <dbReference type="ARBA" id="ARBA00011738"/>
    </source>
</evidence>
<dbReference type="NCBIfam" id="TIGR00671">
    <property type="entry name" value="baf"/>
    <property type="match status" value="1"/>
</dbReference>
<sequence>MLLVVNVGNTQLKLALYRHRELVAHWVTATARDRPQDEYAMLWQALCRHAGYEFAQITGVAIACVVPSLSGTLRALCQRYLRLTPLEVGPGIRTGMRILYDNPREVGADRIATAIAAHARYGGPAIVVDFGTATTFTAVSAEGDFLGGAIAPGVGISVDALALHAAQLRKVEIVRPPSVIARSTVAAMQSGILYGFAGQVDGVVARMQRELGGQAAVVATGGFAELVAPEARSVAHVDPLLGLEGLRILYERNTAPDEAGEVPGRV</sequence>
<keyword evidence="12 16" id="KW-0630">Potassium</keyword>
<dbReference type="InterPro" id="IPR043129">
    <property type="entry name" value="ATPase_NBD"/>
</dbReference>
<keyword evidence="8 16" id="KW-0808">Transferase</keyword>
<feature type="binding site" evidence="16">
    <location>
        <begin position="107"/>
        <end position="110"/>
    </location>
    <ligand>
        <name>substrate</name>
    </ligand>
</feature>
<evidence type="ECO:0000256" key="14">
    <source>
        <dbReference type="ARBA" id="ARBA00038036"/>
    </source>
</evidence>
<dbReference type="Gene3D" id="3.30.420.40">
    <property type="match status" value="2"/>
</dbReference>
<dbReference type="EC" id="2.7.1.33" evidence="6 16"/>
<keyword evidence="7 16" id="KW-0963">Cytoplasm</keyword>
<dbReference type="CDD" id="cd24015">
    <property type="entry name" value="ASKHA_NBD_PanK-III"/>
    <property type="match status" value="1"/>
</dbReference>
<comment type="catalytic activity">
    <reaction evidence="1 16">
        <text>(R)-pantothenate + ATP = (R)-4'-phosphopantothenate + ADP + H(+)</text>
        <dbReference type="Rhea" id="RHEA:16373"/>
        <dbReference type="ChEBI" id="CHEBI:10986"/>
        <dbReference type="ChEBI" id="CHEBI:15378"/>
        <dbReference type="ChEBI" id="CHEBI:29032"/>
        <dbReference type="ChEBI" id="CHEBI:30616"/>
        <dbReference type="ChEBI" id="CHEBI:456216"/>
        <dbReference type="EC" id="2.7.1.33"/>
    </reaction>
</comment>
<gene>
    <name evidence="16" type="primary">coaX</name>
    <name evidence="18" type="ORF">E6H02_06100</name>
    <name evidence="17" type="ORF">E6H04_04815</name>
</gene>
<dbReference type="GO" id="GO:0004594">
    <property type="term" value="F:pantothenate kinase activity"/>
    <property type="evidence" value="ECO:0007669"/>
    <property type="project" value="UniProtKB-UniRule"/>
</dbReference>
<evidence type="ECO:0000256" key="1">
    <source>
        <dbReference type="ARBA" id="ARBA00001206"/>
    </source>
</evidence>
<evidence type="ECO:0000256" key="3">
    <source>
        <dbReference type="ARBA" id="ARBA00004496"/>
    </source>
</evidence>
<dbReference type="GO" id="GO:0005524">
    <property type="term" value="F:ATP binding"/>
    <property type="evidence" value="ECO:0007669"/>
    <property type="project" value="UniProtKB-UniRule"/>
</dbReference>
<evidence type="ECO:0000313" key="18">
    <source>
        <dbReference type="EMBL" id="TMJ12240.1"/>
    </source>
</evidence>
<evidence type="ECO:0000256" key="7">
    <source>
        <dbReference type="ARBA" id="ARBA00022490"/>
    </source>
</evidence>
<dbReference type="NCBIfam" id="NF009855">
    <property type="entry name" value="PRK13321.1"/>
    <property type="match status" value="1"/>
</dbReference>
<dbReference type="InterPro" id="IPR004619">
    <property type="entry name" value="Type_III_PanK"/>
</dbReference>
<comment type="similarity">
    <text evidence="14 16">Belongs to the type III pantothenate kinase family.</text>
</comment>
<evidence type="ECO:0000256" key="6">
    <source>
        <dbReference type="ARBA" id="ARBA00012102"/>
    </source>
</evidence>
<name>A0A537JFR3_9BACT</name>
<evidence type="ECO:0000256" key="11">
    <source>
        <dbReference type="ARBA" id="ARBA00022840"/>
    </source>
</evidence>
<feature type="binding site" evidence="16">
    <location>
        <begin position="6"/>
        <end position="13"/>
    </location>
    <ligand>
        <name>ATP</name>
        <dbReference type="ChEBI" id="CHEBI:30616"/>
    </ligand>
</feature>
<keyword evidence="16" id="KW-0479">Metal-binding</keyword>
<comment type="cofactor">
    <cofactor evidence="16">
        <name>NH4(+)</name>
        <dbReference type="ChEBI" id="CHEBI:28938"/>
    </cofactor>
    <cofactor evidence="16">
        <name>K(+)</name>
        <dbReference type="ChEBI" id="CHEBI:29103"/>
    </cofactor>
    <text evidence="16">A monovalent cation. Ammonium or potassium.</text>
</comment>
<proteinExistence type="inferred from homology"/>